<evidence type="ECO:0000313" key="2">
    <source>
        <dbReference type="EMBL" id="QJE30095.1"/>
    </source>
</evidence>
<dbReference type="AlphaFoldDB" id="A0A3R6JX64"/>
<dbReference type="Proteomes" id="UP000501982">
    <property type="component" value="Chromosome"/>
</dbReference>
<dbReference type="EMBL" id="CP120353">
    <property type="protein sequence ID" value="WET63685.1"/>
    <property type="molecule type" value="Genomic_DNA"/>
</dbReference>
<dbReference type="GeneID" id="93523338"/>
<dbReference type="EMBL" id="CP051672">
    <property type="protein sequence ID" value="QJE30095.1"/>
    <property type="molecule type" value="Genomic_DNA"/>
</dbReference>
<gene>
    <name evidence="2" type="ORF">HHO38_18200</name>
    <name evidence="3" type="ORF">P2T59_18570</name>
</gene>
<protein>
    <submittedName>
        <fullName evidence="3">Uncharacterized protein</fullName>
    </submittedName>
</protein>
<feature type="transmembrane region" description="Helical" evidence="1">
    <location>
        <begin position="71"/>
        <end position="99"/>
    </location>
</feature>
<keyword evidence="1" id="KW-1133">Transmembrane helix</keyword>
<feature type="transmembrane region" description="Helical" evidence="1">
    <location>
        <begin position="119"/>
        <end position="137"/>
    </location>
</feature>
<reference evidence="2 4" key="1">
    <citation type="submission" date="2020-04" db="EMBL/GenBank/DDBJ databases">
        <title>Complete Genomes and Methylome analysis of CBBP consortium that reverse antibiotic-induced susceptibility to vancomycin-resistant Enterococcus faecium infection.</title>
        <authorList>
            <person name="Fomenkov A."/>
            <person name="Zhang Z."/>
            <person name="Pamer E."/>
            <person name="Roberts R.J."/>
        </authorList>
    </citation>
    <scope>NUCLEOTIDE SEQUENCE [LARGE SCALE GENOMIC DNA]</scope>
    <source>
        <strain evidence="4">CBBP</strain>
        <strain evidence="2">CBBP-1</strain>
    </source>
</reference>
<accession>A0A3R6JX64</accession>
<feature type="transmembrane region" description="Helical" evidence="1">
    <location>
        <begin position="6"/>
        <end position="25"/>
    </location>
</feature>
<dbReference type="Proteomes" id="UP001221009">
    <property type="component" value="Chromosome"/>
</dbReference>
<evidence type="ECO:0000256" key="1">
    <source>
        <dbReference type="SAM" id="Phobius"/>
    </source>
</evidence>
<name>A0A3R6JX64_PARDI</name>
<keyword evidence="1" id="KW-0812">Transmembrane</keyword>
<evidence type="ECO:0000313" key="4">
    <source>
        <dbReference type="Proteomes" id="UP000501982"/>
    </source>
</evidence>
<reference evidence="3" key="2">
    <citation type="submission" date="2023-03" db="EMBL/GenBank/DDBJ databases">
        <title>Parabacteroides distasonis, a bacteria resistant against UC.</title>
        <authorList>
            <person name="Dai W."/>
        </authorList>
    </citation>
    <scope>NUCLEOTIDE SEQUENCE</scope>
    <source>
        <strain evidence="3">F1-28</strain>
    </source>
</reference>
<keyword evidence="1" id="KW-0472">Membrane</keyword>
<proteinExistence type="predicted"/>
<evidence type="ECO:0000313" key="3">
    <source>
        <dbReference type="EMBL" id="WET63685.1"/>
    </source>
</evidence>
<evidence type="ECO:0000313" key="5">
    <source>
        <dbReference type="Proteomes" id="UP001221009"/>
    </source>
</evidence>
<sequence>MILELTKGEIFELMVSALGGFLLLCKWMKSTNMRKVREYLEKQPLDGLSDCSCLGDFMKRSSCKKLFNYYFLYRLVSISYYLLPVVFLFFFLVDAFYLYNYFLVDGSEVFEKACVPMQQSVLIFIFESVVVMFPLVLGEWIKRNTYEPLV</sequence>
<organism evidence="3 5">
    <name type="scientific">Parabacteroides distasonis</name>
    <dbReference type="NCBI Taxonomy" id="823"/>
    <lineage>
        <taxon>Bacteria</taxon>
        <taxon>Pseudomonadati</taxon>
        <taxon>Bacteroidota</taxon>
        <taxon>Bacteroidia</taxon>
        <taxon>Bacteroidales</taxon>
        <taxon>Tannerellaceae</taxon>
        <taxon>Parabacteroides</taxon>
    </lineage>
</organism>
<dbReference type="RefSeq" id="WP_005863247.1">
    <property type="nucleotide sequence ID" value="NZ_AP019729.1"/>
</dbReference>